<evidence type="ECO:0000313" key="1">
    <source>
        <dbReference type="EMBL" id="KAK1125540.1"/>
    </source>
</evidence>
<keyword evidence="2" id="KW-1185">Reference proteome</keyword>
<gene>
    <name evidence="1" type="ORF">K0M31_005899</name>
</gene>
<sequence>MEHLVHFHKHHFLLFKLSLASEKYSSFISSIYLFHSIPARTPCICFPRRNANVDAPVIAKFFLPCVHSPISRFFTIAAVFGGDSVGDLSERTASTCVKGELLHGVSRRAERSWKAGAEGYEDLRDVDKQLQTERGIIALSFPSLQARRSSLLEEDPLPRHYASKPGLPVCSVASNSVP</sequence>
<accession>A0AA40FVC3</accession>
<dbReference type="AlphaFoldDB" id="A0AA40FVC3"/>
<proteinExistence type="predicted"/>
<reference evidence="1" key="1">
    <citation type="submission" date="2021-10" db="EMBL/GenBank/DDBJ databases">
        <title>Melipona bicolor Genome sequencing and assembly.</title>
        <authorList>
            <person name="Araujo N.S."/>
            <person name="Arias M.C."/>
        </authorList>
    </citation>
    <scope>NUCLEOTIDE SEQUENCE</scope>
    <source>
        <strain evidence="1">USP_2M_L1-L4_2017</strain>
        <tissue evidence="1">Whole body</tissue>
    </source>
</reference>
<evidence type="ECO:0000313" key="2">
    <source>
        <dbReference type="Proteomes" id="UP001177670"/>
    </source>
</evidence>
<dbReference type="EMBL" id="JAHYIQ010000016">
    <property type="protein sequence ID" value="KAK1125540.1"/>
    <property type="molecule type" value="Genomic_DNA"/>
</dbReference>
<protein>
    <submittedName>
        <fullName evidence="1">Uncharacterized protein</fullName>
    </submittedName>
</protein>
<comment type="caution">
    <text evidence="1">The sequence shown here is derived from an EMBL/GenBank/DDBJ whole genome shotgun (WGS) entry which is preliminary data.</text>
</comment>
<dbReference type="Proteomes" id="UP001177670">
    <property type="component" value="Unassembled WGS sequence"/>
</dbReference>
<organism evidence="1 2">
    <name type="scientific">Melipona bicolor</name>
    <dbReference type="NCBI Taxonomy" id="60889"/>
    <lineage>
        <taxon>Eukaryota</taxon>
        <taxon>Metazoa</taxon>
        <taxon>Ecdysozoa</taxon>
        <taxon>Arthropoda</taxon>
        <taxon>Hexapoda</taxon>
        <taxon>Insecta</taxon>
        <taxon>Pterygota</taxon>
        <taxon>Neoptera</taxon>
        <taxon>Endopterygota</taxon>
        <taxon>Hymenoptera</taxon>
        <taxon>Apocrita</taxon>
        <taxon>Aculeata</taxon>
        <taxon>Apoidea</taxon>
        <taxon>Anthophila</taxon>
        <taxon>Apidae</taxon>
        <taxon>Melipona</taxon>
    </lineage>
</organism>
<name>A0AA40FVC3_9HYME</name>